<evidence type="ECO:0000313" key="1">
    <source>
        <dbReference type="EMBL" id="CAG8847155.1"/>
    </source>
</evidence>
<feature type="non-terminal residue" evidence="1">
    <location>
        <position position="1"/>
    </location>
</feature>
<protein>
    <submittedName>
        <fullName evidence="1">4135_t:CDS:1</fullName>
    </submittedName>
</protein>
<proteinExistence type="predicted"/>
<keyword evidence="2" id="KW-1185">Reference proteome</keyword>
<sequence>VQNVLVPYSPQQISTTYFKSALQAHIFGKGANSTINLVYNGLQQFHNCEKHLKVTCDNCSAQITGHTKFICNGYF</sequence>
<evidence type="ECO:0000313" key="2">
    <source>
        <dbReference type="Proteomes" id="UP000789901"/>
    </source>
</evidence>
<reference evidence="1 2" key="1">
    <citation type="submission" date="2021-06" db="EMBL/GenBank/DDBJ databases">
        <authorList>
            <person name="Kallberg Y."/>
            <person name="Tangrot J."/>
            <person name="Rosling A."/>
        </authorList>
    </citation>
    <scope>NUCLEOTIDE SEQUENCE [LARGE SCALE GENOMIC DNA]</scope>
    <source>
        <strain evidence="1 2">120-4 pot B 10/14</strain>
    </source>
</reference>
<gene>
    <name evidence="1" type="ORF">GMARGA_LOCUS38520</name>
</gene>
<name>A0ABN7X5S1_GIGMA</name>
<dbReference type="Proteomes" id="UP000789901">
    <property type="component" value="Unassembled WGS sequence"/>
</dbReference>
<accession>A0ABN7X5S1</accession>
<organism evidence="1 2">
    <name type="scientific">Gigaspora margarita</name>
    <dbReference type="NCBI Taxonomy" id="4874"/>
    <lineage>
        <taxon>Eukaryota</taxon>
        <taxon>Fungi</taxon>
        <taxon>Fungi incertae sedis</taxon>
        <taxon>Mucoromycota</taxon>
        <taxon>Glomeromycotina</taxon>
        <taxon>Glomeromycetes</taxon>
        <taxon>Diversisporales</taxon>
        <taxon>Gigasporaceae</taxon>
        <taxon>Gigaspora</taxon>
    </lineage>
</organism>
<feature type="non-terminal residue" evidence="1">
    <location>
        <position position="75"/>
    </location>
</feature>
<dbReference type="EMBL" id="CAJVQB010086455">
    <property type="protein sequence ID" value="CAG8847155.1"/>
    <property type="molecule type" value="Genomic_DNA"/>
</dbReference>
<comment type="caution">
    <text evidence="1">The sequence shown here is derived from an EMBL/GenBank/DDBJ whole genome shotgun (WGS) entry which is preliminary data.</text>
</comment>